<protein>
    <submittedName>
        <fullName evidence="1">Uncharacterized protein</fullName>
    </submittedName>
</protein>
<sequence>MKKISLSISPDGLFALEKLLNQVPDFRPTMFEGFVIKSACIDVAEMVHRKYRKVSGEFDVFNNKKKIKINLKYHECYHLLQFMTIMESITPLHFHLQTIKNFLDQKTA</sequence>
<evidence type="ECO:0000313" key="2">
    <source>
        <dbReference type="Proteomes" id="UP000220828"/>
    </source>
</evidence>
<organism evidence="1 2">
    <name type="scientific">Flavobacterium branchiophilum</name>
    <dbReference type="NCBI Taxonomy" id="55197"/>
    <lineage>
        <taxon>Bacteria</taxon>
        <taxon>Pseudomonadati</taxon>
        <taxon>Bacteroidota</taxon>
        <taxon>Flavobacteriia</taxon>
        <taxon>Flavobacteriales</taxon>
        <taxon>Flavobacteriaceae</taxon>
        <taxon>Flavobacterium</taxon>
    </lineage>
</organism>
<dbReference type="EMBL" id="PCMW01000096">
    <property type="protein sequence ID" value="PDS22398.1"/>
    <property type="molecule type" value="Genomic_DNA"/>
</dbReference>
<comment type="caution">
    <text evidence="1">The sequence shown here is derived from an EMBL/GenBank/DDBJ whole genome shotgun (WGS) entry which is preliminary data.</text>
</comment>
<evidence type="ECO:0000313" key="1">
    <source>
        <dbReference type="EMBL" id="PDS22398.1"/>
    </source>
</evidence>
<dbReference type="Proteomes" id="UP000220828">
    <property type="component" value="Unassembled WGS sequence"/>
</dbReference>
<reference evidence="1 2" key="1">
    <citation type="submission" date="2017-09" db="EMBL/GenBank/DDBJ databases">
        <title>Whole genomes of Flavobacteriaceae.</title>
        <authorList>
            <person name="Stine C."/>
            <person name="Li C."/>
            <person name="Tadesse D."/>
        </authorList>
    </citation>
    <scope>NUCLEOTIDE SEQUENCE [LARGE SCALE GENOMIC DNA]</scope>
    <source>
        <strain evidence="1 2">ATCC 35036</strain>
    </source>
</reference>
<dbReference type="OrthoDB" id="1357706at2"/>
<name>A0A2H3K901_9FLAO</name>
<accession>A0A2H3K901</accession>
<proteinExistence type="predicted"/>
<dbReference type="RefSeq" id="WP_097554787.1">
    <property type="nucleotide sequence ID" value="NZ_PCMW01000096.1"/>
</dbReference>
<dbReference type="AlphaFoldDB" id="A0A2H3K901"/>
<gene>
    <name evidence="1" type="ORF">B0A77_13575</name>
</gene>